<dbReference type="PANTHER" id="PTHR43433:SF5">
    <property type="entry name" value="AB HYDROLASE-1 DOMAIN-CONTAINING PROTEIN"/>
    <property type="match status" value="1"/>
</dbReference>
<dbReference type="InterPro" id="IPR050471">
    <property type="entry name" value="AB_hydrolase"/>
</dbReference>
<evidence type="ECO:0000313" key="2">
    <source>
        <dbReference type="EMBL" id="VWO98636.1"/>
    </source>
</evidence>
<evidence type="ECO:0000259" key="1">
    <source>
        <dbReference type="Pfam" id="PF00561"/>
    </source>
</evidence>
<protein>
    <submittedName>
        <fullName evidence="2">ATP-dependent permease PDR15</fullName>
    </submittedName>
</protein>
<dbReference type="PRINTS" id="PR00111">
    <property type="entry name" value="ABHYDROLASE"/>
</dbReference>
<sequence length="536" mass="60070">MPAHYLHYSDARNIAQDNPNARGHPNQLWTPPSPVLTVHEPVLVELKQRQYGHIVHGHTVEFKTPDGRGIDLHQAFNGDFTELDDKDQPAFPPHMDVKAKADATSISKGKLARTIAKEMKKMMNGDVLHVPGFGDYRMEDIYLTKLWPTRKHLLRFRMIADCRPRITRDGLRLAGNVDPALHDSRSIRVLAHDTSTYNLSIDPMANEAMPASSSEGFTPPPTIFDPTTCTRKGLCPVTQIRHQSPSLESHSLYYEIHGSGPEKVVFIMGLNSTSSAWLSQVDHFGRMSQYSVIVFDNRGVGNSETPRGPYTTSGMAEDVVALLDYVRWTEKGQIHVVGVSLGGMIAQELAGRIPERIASLSLVVTKAGRRQLVDLPSYTGLRNLLWTMTIREPEKRIPYVLEMLYPKPWLDSKNPNDPEGRTNHETETIALKKRIAVTRPQPFIGAISQMAAAMTHYVSPERLRKISSSIPKVLIVTGDIDNLVDPSNSRHLKADMPEAEFIVKEGAGHGIAIQYKQWFNELLERTFKEGRERSSA</sequence>
<dbReference type="AlphaFoldDB" id="A0A5K1K0B0"/>
<name>A0A5K1K0B0_9APHY</name>
<dbReference type="InterPro" id="IPR029058">
    <property type="entry name" value="AB_hydrolase_fold"/>
</dbReference>
<reference evidence="2" key="1">
    <citation type="submission" date="2019-10" db="EMBL/GenBank/DDBJ databases">
        <authorList>
            <person name="Nor Muhammad N."/>
        </authorList>
    </citation>
    <scope>NUCLEOTIDE SEQUENCE</scope>
</reference>
<organism evidence="2">
    <name type="scientific">Ganoderma boninense</name>
    <dbReference type="NCBI Taxonomy" id="34458"/>
    <lineage>
        <taxon>Eukaryota</taxon>
        <taxon>Fungi</taxon>
        <taxon>Dikarya</taxon>
        <taxon>Basidiomycota</taxon>
        <taxon>Agaricomycotina</taxon>
        <taxon>Agaricomycetes</taxon>
        <taxon>Polyporales</taxon>
        <taxon>Polyporaceae</taxon>
        <taxon>Ganoderma</taxon>
    </lineage>
</organism>
<accession>A0A5K1K0B0</accession>
<dbReference type="InterPro" id="IPR000073">
    <property type="entry name" value="AB_hydrolase_1"/>
</dbReference>
<gene>
    <name evidence="2" type="primary">Q04182</name>
</gene>
<dbReference type="PANTHER" id="PTHR43433">
    <property type="entry name" value="HYDROLASE, ALPHA/BETA FOLD FAMILY PROTEIN"/>
    <property type="match status" value="1"/>
</dbReference>
<feature type="domain" description="AB hydrolase-1" evidence="1">
    <location>
        <begin position="264"/>
        <end position="511"/>
    </location>
</feature>
<dbReference type="Gene3D" id="3.40.50.1820">
    <property type="entry name" value="alpha/beta hydrolase"/>
    <property type="match status" value="1"/>
</dbReference>
<dbReference type="EMBL" id="LR727073">
    <property type="protein sequence ID" value="VWO98636.1"/>
    <property type="molecule type" value="Genomic_DNA"/>
</dbReference>
<proteinExistence type="predicted"/>
<dbReference type="Pfam" id="PF00561">
    <property type="entry name" value="Abhydrolase_1"/>
    <property type="match status" value="1"/>
</dbReference>
<dbReference type="SUPFAM" id="SSF53474">
    <property type="entry name" value="alpha/beta-Hydrolases"/>
    <property type="match status" value="1"/>
</dbReference>